<dbReference type="Pfam" id="PF01546">
    <property type="entry name" value="Peptidase_M20"/>
    <property type="match status" value="1"/>
</dbReference>
<feature type="domain" description="Peptidase M20 dimerisation" evidence="3">
    <location>
        <begin position="183"/>
        <end position="278"/>
    </location>
</feature>
<dbReference type="GO" id="GO:0019877">
    <property type="term" value="P:diaminopimelate biosynthetic process"/>
    <property type="evidence" value="ECO:0007669"/>
    <property type="project" value="UniProtKB-ARBA"/>
</dbReference>
<organism evidence="4 5">
    <name type="scientific">Proteiniclasticum ruminis</name>
    <dbReference type="NCBI Taxonomy" id="398199"/>
    <lineage>
        <taxon>Bacteria</taxon>
        <taxon>Bacillati</taxon>
        <taxon>Bacillota</taxon>
        <taxon>Clostridia</taxon>
        <taxon>Eubacteriales</taxon>
        <taxon>Clostridiaceae</taxon>
        <taxon>Proteiniclasticum</taxon>
    </lineage>
</organism>
<sequence length="387" mass="42019">MEIRREVQETEDYVVGLRRHFHQHPESSLKEFETARRIEEELDKLLIPHERVGETGVIGYLKGKEGKVLAMRADIDALELQELNTAEYASKYEGLMHACGHDAHTAALLGAAKVLKTKESELPGSVRLFFQQAEEIGQGARQFVAGGHLQDVDGVFGLHVASGLDTGKVTVTPGPIAASCDYFKVTIHGKSGHVGKPHAAVDALYIASLSVVSLQSIVARQTDPVDPVVVGIGVLSSGTRYNIIAQEAVLEGTFRTYSQETREKTQASIERVLRATAESHGATVDIEFQDFASPVINDQASAELAASVCRKIVGEDNVDTNAPKSLGADDFAELQRVVPGVYVNVGTRNPQDENSSFPHHHGHFDIDEKGLLIATELYVAYAEAFLV</sequence>
<feature type="binding site" evidence="2">
    <location>
        <position position="159"/>
    </location>
    <ligand>
        <name>Mn(2+)</name>
        <dbReference type="ChEBI" id="CHEBI:29035"/>
        <label>2</label>
    </ligand>
</feature>
<feature type="binding site" evidence="2">
    <location>
        <position position="101"/>
    </location>
    <ligand>
        <name>Mn(2+)</name>
        <dbReference type="ChEBI" id="CHEBI:29035"/>
        <label>2</label>
    </ligand>
</feature>
<keyword evidence="2" id="KW-0479">Metal-binding</keyword>
<dbReference type="PIRSF" id="PIRSF005962">
    <property type="entry name" value="Pept_M20D_amidohydro"/>
    <property type="match status" value="1"/>
</dbReference>
<evidence type="ECO:0000259" key="3">
    <source>
        <dbReference type="Pfam" id="PF07687"/>
    </source>
</evidence>
<dbReference type="SUPFAM" id="SSF53187">
    <property type="entry name" value="Zn-dependent exopeptidases"/>
    <property type="match status" value="1"/>
</dbReference>
<feature type="binding site" evidence="2">
    <location>
        <position position="360"/>
    </location>
    <ligand>
        <name>Mn(2+)</name>
        <dbReference type="ChEBI" id="CHEBI:29035"/>
        <label>2</label>
    </ligand>
</feature>
<keyword evidence="2" id="KW-0464">Manganese</keyword>
<dbReference type="InterPro" id="IPR011650">
    <property type="entry name" value="Peptidase_M20_dimer"/>
</dbReference>
<dbReference type="NCBIfam" id="TIGR01891">
    <property type="entry name" value="amidohydrolases"/>
    <property type="match status" value="1"/>
</dbReference>
<evidence type="ECO:0000256" key="2">
    <source>
        <dbReference type="PIRSR" id="PIRSR005962-1"/>
    </source>
</evidence>
<feature type="binding site" evidence="2">
    <location>
        <position position="99"/>
    </location>
    <ligand>
        <name>Mn(2+)</name>
        <dbReference type="ChEBI" id="CHEBI:29035"/>
        <label>2</label>
    </ligand>
</feature>
<comment type="cofactor">
    <cofactor evidence="2">
        <name>Mn(2+)</name>
        <dbReference type="ChEBI" id="CHEBI:29035"/>
    </cofactor>
    <text evidence="2">The Mn(2+) ion enhances activity.</text>
</comment>
<dbReference type="InterPro" id="IPR036264">
    <property type="entry name" value="Bact_exopeptidase_dim_dom"/>
</dbReference>
<evidence type="ECO:0000313" key="4">
    <source>
        <dbReference type="EMBL" id="SDJ17717.1"/>
    </source>
</evidence>
<dbReference type="Proteomes" id="UP000183255">
    <property type="component" value="Unassembled WGS sequence"/>
</dbReference>
<dbReference type="GO" id="GO:0046872">
    <property type="term" value="F:metal ion binding"/>
    <property type="evidence" value="ECO:0007669"/>
    <property type="project" value="UniProtKB-KW"/>
</dbReference>
<dbReference type="Pfam" id="PF07687">
    <property type="entry name" value="M20_dimer"/>
    <property type="match status" value="1"/>
</dbReference>
<reference evidence="4 5" key="1">
    <citation type="submission" date="2016-10" db="EMBL/GenBank/DDBJ databases">
        <authorList>
            <person name="de Groot N.N."/>
        </authorList>
    </citation>
    <scope>NUCLEOTIDE SEQUENCE [LARGE SCALE GENOMIC DNA]</scope>
    <source>
        <strain evidence="4 5">CGMCC 1.5058</strain>
    </source>
</reference>
<dbReference type="GO" id="GO:0050118">
    <property type="term" value="F:N-acetyldiaminopimelate deacetylase activity"/>
    <property type="evidence" value="ECO:0007669"/>
    <property type="project" value="UniProtKB-ARBA"/>
</dbReference>
<dbReference type="Gene3D" id="3.30.70.360">
    <property type="match status" value="1"/>
</dbReference>
<feature type="binding site" evidence="2">
    <location>
        <position position="135"/>
    </location>
    <ligand>
        <name>Mn(2+)</name>
        <dbReference type="ChEBI" id="CHEBI:29035"/>
        <label>2</label>
    </ligand>
</feature>
<name>A0A1G8RL48_9CLOT</name>
<dbReference type="SUPFAM" id="SSF55031">
    <property type="entry name" value="Bacterial exopeptidase dimerisation domain"/>
    <property type="match status" value="1"/>
</dbReference>
<proteinExistence type="predicted"/>
<dbReference type="AlphaFoldDB" id="A0A1G8RL48"/>
<gene>
    <name evidence="4" type="ORF">SAMN05421804_1099</name>
</gene>
<accession>A0A1G8RL48</accession>
<dbReference type="EMBL" id="FNDZ01000009">
    <property type="protein sequence ID" value="SDJ17717.1"/>
    <property type="molecule type" value="Genomic_DNA"/>
</dbReference>
<dbReference type="RefSeq" id="WP_031577321.1">
    <property type="nucleotide sequence ID" value="NZ_FNDZ01000009.1"/>
</dbReference>
<dbReference type="InterPro" id="IPR017439">
    <property type="entry name" value="Amidohydrolase"/>
</dbReference>
<dbReference type="Gene3D" id="3.40.630.10">
    <property type="entry name" value="Zn peptidases"/>
    <property type="match status" value="1"/>
</dbReference>
<dbReference type="FunFam" id="3.30.70.360:FF:000001">
    <property type="entry name" value="N-acetyldiaminopimelate deacetylase"/>
    <property type="match status" value="1"/>
</dbReference>
<dbReference type="PANTHER" id="PTHR11014:SF63">
    <property type="entry name" value="METALLOPEPTIDASE, PUTATIVE (AFU_ORTHOLOGUE AFUA_6G09600)-RELATED"/>
    <property type="match status" value="1"/>
</dbReference>
<keyword evidence="1 4" id="KW-0378">Hydrolase</keyword>
<evidence type="ECO:0000256" key="1">
    <source>
        <dbReference type="ARBA" id="ARBA00022801"/>
    </source>
</evidence>
<evidence type="ECO:0000313" key="5">
    <source>
        <dbReference type="Proteomes" id="UP000183255"/>
    </source>
</evidence>
<dbReference type="PANTHER" id="PTHR11014">
    <property type="entry name" value="PEPTIDASE M20 FAMILY MEMBER"/>
    <property type="match status" value="1"/>
</dbReference>
<dbReference type="InterPro" id="IPR002933">
    <property type="entry name" value="Peptidase_M20"/>
</dbReference>
<protein>
    <submittedName>
        <fullName evidence="4">Amidohydrolase</fullName>
    </submittedName>
</protein>